<evidence type="ECO:0000313" key="9">
    <source>
        <dbReference type="EMBL" id="KAG8448242.1"/>
    </source>
</evidence>
<dbReference type="GO" id="GO:0005783">
    <property type="term" value="C:endoplasmic reticulum"/>
    <property type="evidence" value="ECO:0007669"/>
    <property type="project" value="UniProtKB-SubCell"/>
</dbReference>
<dbReference type="EMBL" id="JAACNH010000003">
    <property type="protein sequence ID" value="KAG8448242.1"/>
    <property type="molecule type" value="Genomic_DNA"/>
</dbReference>
<evidence type="ECO:0000256" key="6">
    <source>
        <dbReference type="ARBA" id="ARBA00022679"/>
    </source>
</evidence>
<evidence type="ECO:0000259" key="8">
    <source>
        <dbReference type="Pfam" id="PF04101"/>
    </source>
</evidence>
<comment type="caution">
    <text evidence="9">The sequence shown here is derived from an EMBL/GenBank/DDBJ whole genome shotgun (WGS) entry which is preliminary data.</text>
</comment>
<accession>A0A8T2JV69</accession>
<dbReference type="PANTHER" id="PTHR12867">
    <property type="entry name" value="GLYCOSYL TRANSFERASE-RELATED"/>
    <property type="match status" value="1"/>
</dbReference>
<dbReference type="OrthoDB" id="20273at2759"/>
<dbReference type="GO" id="GO:0004577">
    <property type="term" value="F:N-acetylglucosaminyldiphosphodolichol N-acetylglucosaminyltransferase activity"/>
    <property type="evidence" value="ECO:0007669"/>
    <property type="project" value="UniProtKB-EC"/>
</dbReference>
<evidence type="ECO:0000256" key="3">
    <source>
        <dbReference type="ARBA" id="ARBA00012614"/>
    </source>
</evidence>
<dbReference type="PANTHER" id="PTHR12867:SF6">
    <property type="entry name" value="N-ACETYLGLUCOSAMINYLDIPHOSPHODOLICHOL N-ACETYLGLUCOSAMINYLTRANSFERASE"/>
    <property type="match status" value="1"/>
</dbReference>
<proteinExistence type="inferred from homology"/>
<keyword evidence="5" id="KW-0328">Glycosyltransferase</keyword>
<dbReference type="Pfam" id="PF04101">
    <property type="entry name" value="Glyco_tran_28_C"/>
    <property type="match status" value="1"/>
</dbReference>
<protein>
    <recommendedName>
        <fullName evidence="4">UDP-N-acetylglucosamine transferase subunit ALG13</fullName>
        <ecNumber evidence="3">2.4.1.141</ecNumber>
    </recommendedName>
</protein>
<keyword evidence="10" id="KW-1185">Reference proteome</keyword>
<evidence type="ECO:0000256" key="2">
    <source>
        <dbReference type="ARBA" id="ARBA00006962"/>
    </source>
</evidence>
<feature type="domain" description="Glycosyl transferase family 28 C-terminal" evidence="8">
    <location>
        <begin position="5"/>
        <end position="82"/>
    </location>
</feature>
<dbReference type="GO" id="GO:0006488">
    <property type="term" value="P:dolichol-linked oligosaccharide biosynthetic process"/>
    <property type="evidence" value="ECO:0007669"/>
    <property type="project" value="InterPro"/>
</dbReference>
<keyword evidence="7" id="KW-0256">Endoplasmic reticulum</keyword>
<dbReference type="Gene3D" id="3.40.50.2000">
    <property type="entry name" value="Glycogen Phosphorylase B"/>
    <property type="match status" value="1"/>
</dbReference>
<organism evidence="9 10">
    <name type="scientific">Hymenochirus boettgeri</name>
    <name type="common">Congo dwarf clawed frog</name>
    <dbReference type="NCBI Taxonomy" id="247094"/>
    <lineage>
        <taxon>Eukaryota</taxon>
        <taxon>Metazoa</taxon>
        <taxon>Chordata</taxon>
        <taxon>Craniata</taxon>
        <taxon>Vertebrata</taxon>
        <taxon>Euteleostomi</taxon>
        <taxon>Amphibia</taxon>
        <taxon>Batrachia</taxon>
        <taxon>Anura</taxon>
        <taxon>Pipoidea</taxon>
        <taxon>Pipidae</taxon>
        <taxon>Pipinae</taxon>
        <taxon>Hymenochirus</taxon>
    </lineage>
</organism>
<sequence length="144" mass="16244">MGKCVFVTVGTTSFDDLISCVSAEETVRIIKDLGYNRMVMQIGRGTAEPKPHPSKDFTIEFFRYKDSIAEDIRNADLIISHAVCRCLAGPAGSPLAILLHTLWIDPYLPCCIRASNMVCAHPCFNRVHKSILPNRCWKLFRNSW</sequence>
<reference evidence="9" key="1">
    <citation type="thesis" date="2020" institute="ProQuest LLC" country="789 East Eisenhower Parkway, Ann Arbor, MI, USA">
        <title>Comparative Genomics and Chromosome Evolution.</title>
        <authorList>
            <person name="Mudd A.B."/>
        </authorList>
    </citation>
    <scope>NUCLEOTIDE SEQUENCE</scope>
    <source>
        <strain evidence="9">Female2</strain>
        <tissue evidence="9">Blood</tissue>
    </source>
</reference>
<evidence type="ECO:0000256" key="7">
    <source>
        <dbReference type="ARBA" id="ARBA00022824"/>
    </source>
</evidence>
<name>A0A8T2JV69_9PIPI</name>
<dbReference type="AlphaFoldDB" id="A0A8T2JV69"/>
<dbReference type="InterPro" id="IPR007235">
    <property type="entry name" value="Glyco_trans_28_C"/>
</dbReference>
<evidence type="ECO:0000313" key="10">
    <source>
        <dbReference type="Proteomes" id="UP000812440"/>
    </source>
</evidence>
<evidence type="ECO:0000256" key="5">
    <source>
        <dbReference type="ARBA" id="ARBA00022676"/>
    </source>
</evidence>
<dbReference type="Proteomes" id="UP000812440">
    <property type="component" value="Chromosome 8_10"/>
</dbReference>
<evidence type="ECO:0000256" key="4">
    <source>
        <dbReference type="ARBA" id="ARBA00017468"/>
    </source>
</evidence>
<comment type="subcellular location">
    <subcellularLocation>
        <location evidence="1">Endoplasmic reticulum</location>
    </subcellularLocation>
</comment>
<gene>
    <name evidence="9" type="ORF">GDO86_015368</name>
</gene>
<dbReference type="InterPro" id="IPR039042">
    <property type="entry name" value="Alg13-like"/>
</dbReference>
<evidence type="ECO:0000256" key="1">
    <source>
        <dbReference type="ARBA" id="ARBA00004240"/>
    </source>
</evidence>
<comment type="similarity">
    <text evidence="2">Belongs to the glycosyltransferase 28 family.</text>
</comment>
<keyword evidence="6" id="KW-0808">Transferase</keyword>
<dbReference type="EC" id="2.4.1.141" evidence="3"/>